<dbReference type="InterPro" id="IPR012337">
    <property type="entry name" value="RNaseH-like_sf"/>
</dbReference>
<dbReference type="InterPro" id="IPR036397">
    <property type="entry name" value="RNaseH_sf"/>
</dbReference>
<reference evidence="3 4" key="1">
    <citation type="journal article" date="2006" name="PLoS Genet.">
        <title>Secrets of soil survival revealed by the genome sequence of Arthrobacter aurescens TC1.</title>
        <authorList>
            <person name="Mongodin E.F."/>
            <person name="Shapir N."/>
            <person name="Daugherty S.C."/>
            <person name="DeBoy R.T."/>
            <person name="Emerson J.B."/>
            <person name="Shvartzbeyn A."/>
            <person name="Radune D."/>
            <person name="Vamathevan J."/>
            <person name="Riggs F."/>
            <person name="Grinberg V."/>
            <person name="Khouri H."/>
            <person name="Wackett L.P."/>
            <person name="Nelson K.E."/>
            <person name="Sadowsky M.J."/>
        </authorList>
    </citation>
    <scope>NUCLEOTIDE SEQUENCE [LARGE SCALE GENOMIC DNA]</scope>
    <source>
        <strain evidence="3 4">TC1</strain>
    </source>
</reference>
<dbReference type="InterPro" id="IPR001584">
    <property type="entry name" value="Integrase_cat-core"/>
</dbReference>
<dbReference type="GO" id="GO:0003676">
    <property type="term" value="F:nucleic acid binding"/>
    <property type="evidence" value="ECO:0007669"/>
    <property type="project" value="InterPro"/>
</dbReference>
<dbReference type="EMBL" id="CP000475">
    <property type="protein sequence ID" value="ABM10523.1"/>
    <property type="molecule type" value="Genomic_DNA"/>
</dbReference>
<keyword evidence="4" id="KW-1185">Reference proteome</keyword>
<dbReference type="OrthoDB" id="4516419at2"/>
<evidence type="ECO:0000256" key="1">
    <source>
        <dbReference type="SAM" id="MobiDB-lite"/>
    </source>
</evidence>
<keyword evidence="3" id="KW-0614">Plasmid</keyword>
<dbReference type="PROSITE" id="PS50994">
    <property type="entry name" value="INTEGRASE"/>
    <property type="match status" value="1"/>
</dbReference>
<geneLocation type="plasmid" evidence="3 4">
    <name>pTC1</name>
</geneLocation>
<dbReference type="Gene3D" id="3.30.420.10">
    <property type="entry name" value="Ribonuclease H-like superfamily/Ribonuclease H"/>
    <property type="match status" value="1"/>
</dbReference>
<dbReference type="AlphaFoldDB" id="A1RD33"/>
<dbReference type="HOGENOM" id="CLU_041279_0_0_11"/>
<proteinExistence type="predicted"/>
<organism evidence="3 4">
    <name type="scientific">Paenarthrobacter aurescens (strain TC1)</name>
    <dbReference type="NCBI Taxonomy" id="290340"/>
    <lineage>
        <taxon>Bacteria</taxon>
        <taxon>Bacillati</taxon>
        <taxon>Actinomycetota</taxon>
        <taxon>Actinomycetes</taxon>
        <taxon>Micrococcales</taxon>
        <taxon>Micrococcaceae</taxon>
        <taxon>Paenarthrobacter</taxon>
    </lineage>
</organism>
<dbReference type="Proteomes" id="UP000000637">
    <property type="component" value="Plasmid pTC1"/>
</dbReference>
<dbReference type="RefSeq" id="WP_011777053.1">
    <property type="nucleotide sequence ID" value="NC_008712.1"/>
</dbReference>
<dbReference type="GO" id="GO:0015074">
    <property type="term" value="P:DNA integration"/>
    <property type="evidence" value="ECO:0007669"/>
    <property type="project" value="InterPro"/>
</dbReference>
<dbReference type="SUPFAM" id="SSF53098">
    <property type="entry name" value="Ribonuclease H-like"/>
    <property type="match status" value="1"/>
</dbReference>
<gene>
    <name evidence="3" type="ordered locus">AAur_pTC10276</name>
</gene>
<accession>A1RD33</accession>
<sequence length="500" mass="54437">MRLLLSLDAAGRLTTEDVRLAAEGSDVSERTVWRWLAQARSEGEVQSPRERFEITDEVRERLAFWRGNVSAVHRELVAAAGEGGKRPSRATVQRAVARDVLRGELAGLRGGERARRAHEVFLRRPRVHRNEVWEADHVEVPVEVLLPDDRLVKPWVTWFVDVGTDAVCGAAVTPGPPSRESILAALRAAISLEEPYGPPGGLPGAVRIDRGKDFLSKTVHSVLAGLAVRVVALPGYTPHLKGTVESLNNAAETMFFAALPRYTHAQQGANGKPTDPDAPALPFEAFVAEFLTWVRWWNGENEGHTIAALGGRTPLQAWAEDPTPLSTVPAADLRLLMLEDDGRARTITPKGVSWRGRHYVAAWMTGQVGLAVRVRHMPHHEHEIEVFGATSGKHLGSATLADAASAEEVAALHRARSEQQRRLRADLRAAEKARRVRYAAATEAAPLQPVQAVTAEAARAELATAQDTQLQAAARVDLFAPGPPSPEWVLPHASRTGPKP</sequence>
<protein>
    <submittedName>
        <fullName evidence="3">Transposase</fullName>
    </submittedName>
</protein>
<evidence type="ECO:0000313" key="3">
    <source>
        <dbReference type="EMBL" id="ABM10523.1"/>
    </source>
</evidence>
<feature type="domain" description="Integrase catalytic" evidence="2">
    <location>
        <begin position="121"/>
        <end position="322"/>
    </location>
</feature>
<dbReference type="Pfam" id="PF09299">
    <property type="entry name" value="Mu-transpos_C"/>
    <property type="match status" value="1"/>
</dbReference>
<dbReference type="InterPro" id="IPR015378">
    <property type="entry name" value="Transposase-like_Mu_C"/>
</dbReference>
<evidence type="ECO:0000313" key="4">
    <source>
        <dbReference type="Proteomes" id="UP000000637"/>
    </source>
</evidence>
<dbReference type="KEGG" id="aau:AAur_pTC10276"/>
<evidence type="ECO:0000259" key="2">
    <source>
        <dbReference type="PROSITE" id="PS50994"/>
    </source>
</evidence>
<name>A1RD33_PAEAT</name>
<feature type="region of interest" description="Disordered" evidence="1">
    <location>
        <begin position="474"/>
        <end position="500"/>
    </location>
</feature>